<name>A0ABY1ZDU7_9GAMM</name>
<reference evidence="1 2" key="1">
    <citation type="submission" date="2019-02" db="EMBL/GenBank/DDBJ databases">
        <title>Marinobacter halodurans sp. nov., a marine bacterium isolated from sea tidal flat.</title>
        <authorList>
            <person name="Yoo Y."/>
            <person name="Lee D.W."/>
            <person name="Kim B.S."/>
            <person name="Kim J.-J."/>
        </authorList>
    </citation>
    <scope>NUCLEOTIDE SEQUENCE [LARGE SCALE GENOMIC DNA]</scope>
    <source>
        <strain evidence="1 2">YJ-S3-2</strain>
    </source>
</reference>
<accession>A0ABY1ZDU7</accession>
<comment type="caution">
    <text evidence="1">The sequence shown here is derived from an EMBL/GenBank/DDBJ whole genome shotgun (WGS) entry which is preliminary data.</text>
</comment>
<proteinExistence type="predicted"/>
<gene>
    <name evidence="1" type="ORF">EZI54_22365</name>
</gene>
<evidence type="ECO:0000313" key="1">
    <source>
        <dbReference type="EMBL" id="TBW47616.1"/>
    </source>
</evidence>
<evidence type="ECO:0000313" key="2">
    <source>
        <dbReference type="Proteomes" id="UP000313645"/>
    </source>
</evidence>
<sequence>MEGEREPVWVVFPRIPWGSVGWRMGPGEEYWHAWAKWFRELSAEGQQAYQARWPEPDRWRGFYEYISSGVMPPWFLKRQRQIEQAARSLSPDEYLVDEYFRIVWLLRSELKRVLEPGRHVQWNQLNPEPGESPPEFYTAPDGSVWKLAYLDQGGLRLAKLSGDAILK</sequence>
<organism evidence="1 2">
    <name type="scientific">Marinobacter halodurans</name>
    <dbReference type="NCBI Taxonomy" id="2528979"/>
    <lineage>
        <taxon>Bacteria</taxon>
        <taxon>Pseudomonadati</taxon>
        <taxon>Pseudomonadota</taxon>
        <taxon>Gammaproteobacteria</taxon>
        <taxon>Pseudomonadales</taxon>
        <taxon>Marinobacteraceae</taxon>
        <taxon>Marinobacter</taxon>
    </lineage>
</organism>
<dbReference type="EMBL" id="SJDL01000061">
    <property type="protein sequence ID" value="TBW47616.1"/>
    <property type="molecule type" value="Genomic_DNA"/>
</dbReference>
<keyword evidence="2" id="KW-1185">Reference proteome</keyword>
<dbReference type="Proteomes" id="UP000313645">
    <property type="component" value="Unassembled WGS sequence"/>
</dbReference>
<protein>
    <submittedName>
        <fullName evidence="1">Uncharacterized protein</fullName>
    </submittedName>
</protein>